<reference evidence="3" key="1">
    <citation type="submission" date="2020-05" db="EMBL/GenBank/DDBJ databases">
        <title>WGS assembly of Panicum virgatum.</title>
        <authorList>
            <person name="Lovell J.T."/>
            <person name="Jenkins J."/>
            <person name="Shu S."/>
            <person name="Juenger T.E."/>
            <person name="Schmutz J."/>
        </authorList>
    </citation>
    <scope>NUCLEOTIDE SEQUENCE</scope>
    <source>
        <strain evidence="3">AP13</strain>
    </source>
</reference>
<dbReference type="CDD" id="cd06222">
    <property type="entry name" value="RNase_H_like"/>
    <property type="match status" value="1"/>
</dbReference>
<evidence type="ECO:0000313" key="3">
    <source>
        <dbReference type="EMBL" id="KAG2622145.1"/>
    </source>
</evidence>
<dbReference type="Gene3D" id="3.30.420.10">
    <property type="entry name" value="Ribonuclease H-like superfamily/Ribonuclease H"/>
    <property type="match status" value="1"/>
</dbReference>
<dbReference type="Pfam" id="PF13456">
    <property type="entry name" value="RVT_3"/>
    <property type="match status" value="1"/>
</dbReference>
<dbReference type="GO" id="GO:0004523">
    <property type="term" value="F:RNA-DNA hybrid ribonuclease activity"/>
    <property type="evidence" value="ECO:0007669"/>
    <property type="project" value="InterPro"/>
</dbReference>
<gene>
    <name evidence="3" type="ORF">PVAP13_3NG281941</name>
</gene>
<feature type="region of interest" description="Disordered" evidence="1">
    <location>
        <begin position="430"/>
        <end position="465"/>
    </location>
</feature>
<dbReference type="Proteomes" id="UP000823388">
    <property type="component" value="Chromosome 3N"/>
</dbReference>
<dbReference type="SUPFAM" id="SSF53098">
    <property type="entry name" value="Ribonuclease H-like"/>
    <property type="match status" value="1"/>
</dbReference>
<dbReference type="GO" id="GO:0003676">
    <property type="term" value="F:nucleic acid binding"/>
    <property type="evidence" value="ECO:0007669"/>
    <property type="project" value="InterPro"/>
</dbReference>
<dbReference type="InterPro" id="IPR012337">
    <property type="entry name" value="RNaseH-like_sf"/>
</dbReference>
<feature type="domain" description="RNase H type-1" evidence="2">
    <location>
        <begin position="463"/>
        <end position="582"/>
    </location>
</feature>
<sequence length="612" mass="69749">MFNGKMQLTLKDQVKAILQVENDVLDARYLGLPTLKGRMKGDRFQYLKERISKHLKNFSEKNMSSAAKEILIKSVAQALPTYIMGVFKLPLGRCDDLTSIIRNFWWGTKHGRQKTAWTAWEAMIQKKCCGGLGFKDLRLFNQAMLARQAWRLIQFPDSLCARMLKAKYFPRGSLVDTAFCSKASTTWQAIMHGLELLKQGIIWRVGNGTQIRIWRDPWIPREISLRVFSQRRCRLRWVSQLLDIEGRGWDLQKLPQIFNLADAEEIAKIKIPVRASEDFIAWHAERNGMFSVRSAYNLALRIKLGQGVQGSSSAPTGERKLWQRVWAGHVPPKVNVFIWKLAKDILPTRWAKFIRRLFRYTGPDWLLLLLDQCSDVERDLTKLLLWKAWSVHNNITHQAGPTSISEAEHALLSMQATLAEILLGGEGVKGKGKAPCSWSGKNKRLSSASKEQDRKTKWEPPPVDGSFVQQSGAAGVGVIARDSMGHVLLSAWRAILECQDAAEAEAWACLEGFWLAAQWIHEPVIVESDCIRIVQAMQAKEDRSALRFILLEVKDQARMLSEWRMAKVKRECNLVANELAQLARRNMHSAVWLRRVPACVDDFVKNDCTPPN</sequence>
<proteinExistence type="predicted"/>
<comment type="caution">
    <text evidence="3">The sequence shown here is derived from an EMBL/GenBank/DDBJ whole genome shotgun (WGS) entry which is preliminary data.</text>
</comment>
<keyword evidence="4" id="KW-1185">Reference proteome</keyword>
<protein>
    <recommendedName>
        <fullName evidence="2">RNase H type-1 domain-containing protein</fullName>
    </recommendedName>
</protein>
<accession>A0A8T0UJH4</accession>
<organism evidence="3 4">
    <name type="scientific">Panicum virgatum</name>
    <name type="common">Blackwell switchgrass</name>
    <dbReference type="NCBI Taxonomy" id="38727"/>
    <lineage>
        <taxon>Eukaryota</taxon>
        <taxon>Viridiplantae</taxon>
        <taxon>Streptophyta</taxon>
        <taxon>Embryophyta</taxon>
        <taxon>Tracheophyta</taxon>
        <taxon>Spermatophyta</taxon>
        <taxon>Magnoliopsida</taxon>
        <taxon>Liliopsida</taxon>
        <taxon>Poales</taxon>
        <taxon>Poaceae</taxon>
        <taxon>PACMAD clade</taxon>
        <taxon>Panicoideae</taxon>
        <taxon>Panicodae</taxon>
        <taxon>Paniceae</taxon>
        <taxon>Panicinae</taxon>
        <taxon>Panicum</taxon>
        <taxon>Panicum sect. Hiantes</taxon>
    </lineage>
</organism>
<dbReference type="InterPro" id="IPR002156">
    <property type="entry name" value="RNaseH_domain"/>
</dbReference>
<dbReference type="PANTHER" id="PTHR33116">
    <property type="entry name" value="REVERSE TRANSCRIPTASE ZINC-BINDING DOMAIN-CONTAINING PROTEIN-RELATED-RELATED"/>
    <property type="match status" value="1"/>
</dbReference>
<dbReference type="EMBL" id="CM029042">
    <property type="protein sequence ID" value="KAG2622145.1"/>
    <property type="molecule type" value="Genomic_DNA"/>
</dbReference>
<dbReference type="AlphaFoldDB" id="A0A8T0UJH4"/>
<dbReference type="InterPro" id="IPR044730">
    <property type="entry name" value="RNase_H-like_dom_plant"/>
</dbReference>
<name>A0A8T0UJH4_PANVG</name>
<dbReference type="PANTHER" id="PTHR33116:SF86">
    <property type="entry name" value="REVERSE TRANSCRIPTASE DOMAIN-CONTAINING PROTEIN"/>
    <property type="match status" value="1"/>
</dbReference>
<evidence type="ECO:0000256" key="1">
    <source>
        <dbReference type="SAM" id="MobiDB-lite"/>
    </source>
</evidence>
<dbReference type="InterPro" id="IPR036397">
    <property type="entry name" value="RNaseH_sf"/>
</dbReference>
<evidence type="ECO:0000259" key="2">
    <source>
        <dbReference type="Pfam" id="PF13456"/>
    </source>
</evidence>
<evidence type="ECO:0000313" key="4">
    <source>
        <dbReference type="Proteomes" id="UP000823388"/>
    </source>
</evidence>